<evidence type="ECO:0000256" key="5">
    <source>
        <dbReference type="ARBA" id="ARBA00023163"/>
    </source>
</evidence>
<evidence type="ECO:0000313" key="8">
    <source>
        <dbReference type="EMBL" id="KAH7423944.1"/>
    </source>
</evidence>
<feature type="compositionally biased region" description="Polar residues" evidence="6">
    <location>
        <begin position="174"/>
        <end position="185"/>
    </location>
</feature>
<dbReference type="CDD" id="cd06171">
    <property type="entry name" value="Sigma70_r4"/>
    <property type="match status" value="1"/>
</dbReference>
<evidence type="ECO:0000313" key="9">
    <source>
        <dbReference type="Proteomes" id="UP000825935"/>
    </source>
</evidence>
<feature type="region of interest" description="Disordered" evidence="6">
    <location>
        <begin position="142"/>
        <end position="185"/>
    </location>
</feature>
<dbReference type="InterPro" id="IPR000943">
    <property type="entry name" value="RNA_pol_sigma70"/>
</dbReference>
<keyword evidence="3" id="KW-0731">Sigma factor</keyword>
<reference evidence="8" key="1">
    <citation type="submission" date="2021-08" db="EMBL/GenBank/DDBJ databases">
        <title>WGS assembly of Ceratopteris richardii.</title>
        <authorList>
            <person name="Marchant D.B."/>
            <person name="Chen G."/>
            <person name="Jenkins J."/>
            <person name="Shu S."/>
            <person name="Leebens-Mack J."/>
            <person name="Grimwood J."/>
            <person name="Schmutz J."/>
            <person name="Soltis P."/>
            <person name="Soltis D."/>
            <person name="Chen Z.-H."/>
        </authorList>
    </citation>
    <scope>NUCLEOTIDE SEQUENCE</scope>
    <source>
        <strain evidence="8">Whitten #5841</strain>
        <tissue evidence="8">Leaf</tissue>
    </source>
</reference>
<organism evidence="8 9">
    <name type="scientific">Ceratopteris richardii</name>
    <name type="common">Triangle waterfern</name>
    <dbReference type="NCBI Taxonomy" id="49495"/>
    <lineage>
        <taxon>Eukaryota</taxon>
        <taxon>Viridiplantae</taxon>
        <taxon>Streptophyta</taxon>
        <taxon>Embryophyta</taxon>
        <taxon>Tracheophyta</taxon>
        <taxon>Polypodiopsida</taxon>
        <taxon>Polypodiidae</taxon>
        <taxon>Polypodiales</taxon>
        <taxon>Pteridineae</taxon>
        <taxon>Pteridaceae</taxon>
        <taxon>Parkerioideae</taxon>
        <taxon>Ceratopteris</taxon>
    </lineage>
</organism>
<comment type="similarity">
    <text evidence="1">Belongs to the sigma-70 factor family.</text>
</comment>
<dbReference type="AlphaFoldDB" id="A0A8T2TRA9"/>
<gene>
    <name evidence="8" type="ORF">KP509_12G082200</name>
</gene>
<evidence type="ECO:0000256" key="3">
    <source>
        <dbReference type="ARBA" id="ARBA00023082"/>
    </source>
</evidence>
<dbReference type="InterPro" id="IPR013324">
    <property type="entry name" value="RNA_pol_sigma_r3/r4-like"/>
</dbReference>
<dbReference type="Proteomes" id="UP000825935">
    <property type="component" value="Chromosome 12"/>
</dbReference>
<accession>A0A8T2TRA9</accession>
<dbReference type="GO" id="GO:0003677">
    <property type="term" value="F:DNA binding"/>
    <property type="evidence" value="ECO:0007669"/>
    <property type="project" value="UniProtKB-KW"/>
</dbReference>
<dbReference type="PANTHER" id="PTHR30603:SF14">
    <property type="entry name" value="RNA POLYMERASE SIGMA FACTOR SIGA"/>
    <property type="match status" value="1"/>
</dbReference>
<dbReference type="Pfam" id="PF04542">
    <property type="entry name" value="Sigma70_r2"/>
    <property type="match status" value="1"/>
</dbReference>
<feature type="domain" description="RNA polymerase sigma-70" evidence="7">
    <location>
        <begin position="305"/>
        <end position="318"/>
    </location>
</feature>
<dbReference type="SUPFAM" id="SSF88659">
    <property type="entry name" value="Sigma3 and sigma4 domains of RNA polymerase sigma factors"/>
    <property type="match status" value="1"/>
</dbReference>
<dbReference type="InterPro" id="IPR036388">
    <property type="entry name" value="WH-like_DNA-bd_sf"/>
</dbReference>
<dbReference type="InterPro" id="IPR014284">
    <property type="entry name" value="RNA_pol_sigma-70_dom"/>
</dbReference>
<dbReference type="SUPFAM" id="SSF88946">
    <property type="entry name" value="Sigma2 domain of RNA polymerase sigma factors"/>
    <property type="match status" value="1"/>
</dbReference>
<dbReference type="Gene3D" id="1.10.10.10">
    <property type="entry name" value="Winged helix-like DNA-binding domain superfamily/Winged helix DNA-binding domain"/>
    <property type="match status" value="1"/>
</dbReference>
<keyword evidence="2" id="KW-0805">Transcription regulation</keyword>
<dbReference type="GO" id="GO:0016987">
    <property type="term" value="F:sigma factor activity"/>
    <property type="evidence" value="ECO:0007669"/>
    <property type="project" value="UniProtKB-KW"/>
</dbReference>
<dbReference type="PANTHER" id="PTHR30603">
    <property type="entry name" value="RNA POLYMERASE SIGMA FACTOR RPO"/>
    <property type="match status" value="1"/>
</dbReference>
<keyword evidence="5" id="KW-0804">Transcription</keyword>
<evidence type="ECO:0000256" key="4">
    <source>
        <dbReference type="ARBA" id="ARBA00023125"/>
    </source>
</evidence>
<comment type="caution">
    <text evidence="8">The sequence shown here is derived from an EMBL/GenBank/DDBJ whole genome shotgun (WGS) entry which is preliminary data.</text>
</comment>
<dbReference type="EMBL" id="CM035417">
    <property type="protein sequence ID" value="KAH7423944.1"/>
    <property type="molecule type" value="Genomic_DNA"/>
</dbReference>
<evidence type="ECO:0000259" key="7">
    <source>
        <dbReference type="PROSITE" id="PS00715"/>
    </source>
</evidence>
<dbReference type="NCBIfam" id="TIGR02937">
    <property type="entry name" value="sigma70-ECF"/>
    <property type="match status" value="1"/>
</dbReference>
<evidence type="ECO:0000256" key="6">
    <source>
        <dbReference type="SAM" id="MobiDB-lite"/>
    </source>
</evidence>
<dbReference type="PRINTS" id="PR00046">
    <property type="entry name" value="SIGMA70FCT"/>
</dbReference>
<dbReference type="InterPro" id="IPR007630">
    <property type="entry name" value="RNA_pol_sigma70_r4"/>
</dbReference>
<feature type="compositionally biased region" description="Basic residues" evidence="6">
    <location>
        <begin position="46"/>
        <end position="56"/>
    </location>
</feature>
<dbReference type="OrthoDB" id="2012130at2759"/>
<evidence type="ECO:0000256" key="2">
    <source>
        <dbReference type="ARBA" id="ARBA00023015"/>
    </source>
</evidence>
<dbReference type="Pfam" id="PF04545">
    <property type="entry name" value="Sigma70_r4"/>
    <property type="match status" value="1"/>
</dbReference>
<dbReference type="OMA" id="WHGVDVW"/>
<name>A0A8T2TRA9_CERRI</name>
<dbReference type="InterPro" id="IPR013325">
    <property type="entry name" value="RNA_pol_sigma_r2"/>
</dbReference>
<proteinExistence type="inferred from homology"/>
<feature type="region of interest" description="Disordered" evidence="6">
    <location>
        <begin position="46"/>
        <end position="81"/>
    </location>
</feature>
<feature type="compositionally biased region" description="Low complexity" evidence="6">
    <location>
        <begin position="57"/>
        <end position="81"/>
    </location>
</feature>
<dbReference type="InterPro" id="IPR050239">
    <property type="entry name" value="Sigma-70_RNA_pol_init_factors"/>
</dbReference>
<dbReference type="InterPro" id="IPR007627">
    <property type="entry name" value="RNA_pol_sigma70_r2"/>
</dbReference>
<dbReference type="PROSITE" id="PS00715">
    <property type="entry name" value="SIGMA70_1"/>
    <property type="match status" value="1"/>
</dbReference>
<dbReference type="GO" id="GO:0006352">
    <property type="term" value="P:DNA-templated transcription initiation"/>
    <property type="evidence" value="ECO:0007669"/>
    <property type="project" value="InterPro"/>
</dbReference>
<keyword evidence="9" id="KW-1185">Reference proteome</keyword>
<evidence type="ECO:0000256" key="1">
    <source>
        <dbReference type="ARBA" id="ARBA00007788"/>
    </source>
</evidence>
<keyword evidence="4" id="KW-0238">DNA-binding</keyword>
<dbReference type="Gene3D" id="1.10.601.10">
    <property type="entry name" value="RNA Polymerase Primary Sigma Factor"/>
    <property type="match status" value="1"/>
</dbReference>
<protein>
    <recommendedName>
        <fullName evidence="7">RNA polymerase sigma-70 domain-containing protein</fullName>
    </recommendedName>
</protein>
<sequence length="523" mass="58654">MAFSAGRQLFSSAPCNLDLQDTSQSYENVPCIFRYSRVFRSMHKQPPVKKAIHRPSKASSSPSLSSSTPSSTSLSTPSTSSKALKESLVASALSVYEEAYALRERDSEIHATTHSWSDIERLLVELRRSLLETQWALTNDQRQENPCTETENKNMVVRSGQPSARQRRLRSRKQPGTNSSENCVVSRSSCTSNDKKTEIAEALQVVSTIRLKGKRDLLTKEEEVLLSKKMKVGSNLRSAKAKLTKSLGHEPSDDLWASSVNLTYAQVQAKLLEADRARDQMFISNLRLVFSVANKYTGLGVGLPDLVQEGALGLLRGLDKFNHKKGFKLSTYVHWWIRQGITRALADHSRTVRLPAHMHERLKSINKAAASLRMDGAAVSVKNLSQAVNLPREMVVGALKSTKKMVSLDNVKRWGQFGSEEESLHNYIADPRPESDPWTAVDNLSLREDVDYLLRKILNKREREIVRLHYGLDHVDGQGLSLEKISHRYGISRERIRQVEGCALRKLAATGQRMVLNIPLSNI</sequence>